<evidence type="ECO:0000256" key="12">
    <source>
        <dbReference type="ARBA" id="ARBA00023136"/>
    </source>
</evidence>
<feature type="region of interest" description="Disordered" evidence="13">
    <location>
        <begin position="1"/>
        <end position="141"/>
    </location>
</feature>
<dbReference type="Pfam" id="PF00175">
    <property type="entry name" value="NAD_binding_1"/>
    <property type="match status" value="1"/>
</dbReference>
<accession>A0ABV6NUW3</accession>
<feature type="transmembrane region" description="Helical" evidence="14">
    <location>
        <begin position="242"/>
        <end position="263"/>
    </location>
</feature>
<keyword evidence="6" id="KW-0479">Metal-binding</keyword>
<dbReference type="PROSITE" id="PS51384">
    <property type="entry name" value="FAD_FR"/>
    <property type="match status" value="1"/>
</dbReference>
<evidence type="ECO:0000259" key="15">
    <source>
        <dbReference type="PROSITE" id="PS51384"/>
    </source>
</evidence>
<keyword evidence="11" id="KW-0411">Iron-sulfur</keyword>
<comment type="subcellular location">
    <subcellularLocation>
        <location evidence="2">Membrane</location>
        <topology evidence="2">Multi-pass membrane protein</topology>
    </subcellularLocation>
</comment>
<evidence type="ECO:0000256" key="11">
    <source>
        <dbReference type="ARBA" id="ARBA00023014"/>
    </source>
</evidence>
<feature type="transmembrane region" description="Helical" evidence="14">
    <location>
        <begin position="165"/>
        <end position="185"/>
    </location>
</feature>
<keyword evidence="7" id="KW-0274">FAD</keyword>
<dbReference type="SUPFAM" id="SSF63380">
    <property type="entry name" value="Riboflavin synthase domain-like"/>
    <property type="match status" value="1"/>
</dbReference>
<dbReference type="RefSeq" id="WP_377336980.1">
    <property type="nucleotide sequence ID" value="NZ_JBHLUE010000004.1"/>
</dbReference>
<dbReference type="InterPro" id="IPR050415">
    <property type="entry name" value="MRET"/>
</dbReference>
<keyword evidence="9" id="KW-0560">Oxidoreductase</keyword>
<evidence type="ECO:0000256" key="10">
    <source>
        <dbReference type="ARBA" id="ARBA00023004"/>
    </source>
</evidence>
<feature type="transmembrane region" description="Helical" evidence="14">
    <location>
        <begin position="283"/>
        <end position="301"/>
    </location>
</feature>
<evidence type="ECO:0000313" key="16">
    <source>
        <dbReference type="EMBL" id="MFC0564037.1"/>
    </source>
</evidence>
<comment type="cofactor">
    <cofactor evidence="1">
        <name>FAD</name>
        <dbReference type="ChEBI" id="CHEBI:57692"/>
    </cofactor>
</comment>
<dbReference type="Gene3D" id="2.40.30.10">
    <property type="entry name" value="Translation factors"/>
    <property type="match status" value="1"/>
</dbReference>
<feature type="transmembrane region" description="Helical" evidence="14">
    <location>
        <begin position="346"/>
        <end position="370"/>
    </location>
</feature>
<dbReference type="InterPro" id="IPR017938">
    <property type="entry name" value="Riboflavin_synthase-like_b-brl"/>
</dbReference>
<dbReference type="InterPro" id="IPR017927">
    <property type="entry name" value="FAD-bd_FR_type"/>
</dbReference>
<dbReference type="PRINTS" id="PR00410">
    <property type="entry name" value="PHEHYDRXLASE"/>
</dbReference>
<feature type="domain" description="FAD-binding FR-type" evidence="15">
    <location>
        <begin position="371"/>
        <end position="471"/>
    </location>
</feature>
<evidence type="ECO:0000313" key="17">
    <source>
        <dbReference type="Proteomes" id="UP001589894"/>
    </source>
</evidence>
<evidence type="ECO:0000256" key="14">
    <source>
        <dbReference type="SAM" id="Phobius"/>
    </source>
</evidence>
<gene>
    <name evidence="16" type="ORF">ACFFHU_07630</name>
</gene>
<evidence type="ECO:0000256" key="9">
    <source>
        <dbReference type="ARBA" id="ARBA00023002"/>
    </source>
</evidence>
<reference evidence="16 17" key="1">
    <citation type="submission" date="2024-09" db="EMBL/GenBank/DDBJ databases">
        <authorList>
            <person name="Sun Q."/>
            <person name="Mori K."/>
        </authorList>
    </citation>
    <scope>NUCLEOTIDE SEQUENCE [LARGE SCALE GENOMIC DNA]</scope>
    <source>
        <strain evidence="16 17">TBRC 2205</strain>
    </source>
</reference>
<keyword evidence="17" id="KW-1185">Reference proteome</keyword>
<dbReference type="Pfam" id="PF08022">
    <property type="entry name" value="FAD_binding_8"/>
    <property type="match status" value="1"/>
</dbReference>
<keyword evidence="3" id="KW-0285">Flavoprotein</keyword>
<evidence type="ECO:0000256" key="5">
    <source>
        <dbReference type="ARBA" id="ARBA00022714"/>
    </source>
</evidence>
<dbReference type="InterPro" id="IPR039261">
    <property type="entry name" value="FNR_nucleotide-bd"/>
</dbReference>
<dbReference type="PANTHER" id="PTHR47354">
    <property type="entry name" value="NADH OXIDOREDUCTASE HCR"/>
    <property type="match status" value="1"/>
</dbReference>
<name>A0ABV6NUW3_9ACTN</name>
<feature type="transmembrane region" description="Helical" evidence="14">
    <location>
        <begin position="313"/>
        <end position="334"/>
    </location>
</feature>
<dbReference type="Gene3D" id="3.40.50.80">
    <property type="entry name" value="Nucleotide-binding domain of ferredoxin-NADP reductase (FNR) module"/>
    <property type="match status" value="1"/>
</dbReference>
<keyword evidence="8 14" id="KW-1133">Transmembrane helix</keyword>
<organism evidence="16 17">
    <name type="scientific">Plantactinospora siamensis</name>
    <dbReference type="NCBI Taxonomy" id="555372"/>
    <lineage>
        <taxon>Bacteria</taxon>
        <taxon>Bacillati</taxon>
        <taxon>Actinomycetota</taxon>
        <taxon>Actinomycetes</taxon>
        <taxon>Micromonosporales</taxon>
        <taxon>Micromonosporaceae</taxon>
        <taxon>Plantactinospora</taxon>
    </lineage>
</organism>
<evidence type="ECO:0000256" key="2">
    <source>
        <dbReference type="ARBA" id="ARBA00004141"/>
    </source>
</evidence>
<dbReference type="PANTHER" id="PTHR47354:SF8">
    <property type="entry name" value="1,2-PHENYLACETYL-COA EPOXIDASE, SUBUNIT E"/>
    <property type="match status" value="1"/>
</dbReference>
<evidence type="ECO:0000256" key="4">
    <source>
        <dbReference type="ARBA" id="ARBA00022692"/>
    </source>
</evidence>
<keyword evidence="12 14" id="KW-0472">Membrane</keyword>
<feature type="compositionally biased region" description="Basic and acidic residues" evidence="13">
    <location>
        <begin position="64"/>
        <end position="95"/>
    </location>
</feature>
<comment type="caution">
    <text evidence="16">The sequence shown here is derived from an EMBL/GenBank/DDBJ whole genome shotgun (WGS) entry which is preliminary data.</text>
</comment>
<keyword evidence="5" id="KW-0001">2Fe-2S</keyword>
<keyword evidence="4 14" id="KW-0812">Transmembrane</keyword>
<evidence type="ECO:0000256" key="13">
    <source>
        <dbReference type="SAM" id="MobiDB-lite"/>
    </source>
</evidence>
<dbReference type="Pfam" id="PF01794">
    <property type="entry name" value="Ferric_reduct"/>
    <property type="match status" value="1"/>
</dbReference>
<proteinExistence type="predicted"/>
<keyword evidence="10" id="KW-0408">Iron</keyword>
<evidence type="ECO:0000256" key="3">
    <source>
        <dbReference type="ARBA" id="ARBA00022630"/>
    </source>
</evidence>
<dbReference type="SUPFAM" id="SSF52343">
    <property type="entry name" value="Ferredoxin reductase-like, C-terminal NADP-linked domain"/>
    <property type="match status" value="1"/>
</dbReference>
<dbReference type="InterPro" id="IPR013130">
    <property type="entry name" value="Fe3_Rdtase_TM_dom"/>
</dbReference>
<feature type="compositionally biased region" description="Basic and acidic residues" evidence="13">
    <location>
        <begin position="117"/>
        <end position="141"/>
    </location>
</feature>
<dbReference type="InterPro" id="IPR013112">
    <property type="entry name" value="FAD-bd_8"/>
</dbReference>
<feature type="transmembrane region" description="Helical" evidence="14">
    <location>
        <begin position="197"/>
        <end position="221"/>
    </location>
</feature>
<evidence type="ECO:0000256" key="6">
    <source>
        <dbReference type="ARBA" id="ARBA00022723"/>
    </source>
</evidence>
<feature type="compositionally biased region" description="Basic and acidic residues" evidence="13">
    <location>
        <begin position="38"/>
        <end position="54"/>
    </location>
</feature>
<protein>
    <submittedName>
        <fullName evidence="16">Ferric reductase-like transmembrane domain-containing protein</fullName>
    </submittedName>
</protein>
<dbReference type="EMBL" id="JBHLUE010000004">
    <property type="protein sequence ID" value="MFC0564037.1"/>
    <property type="molecule type" value="Genomic_DNA"/>
</dbReference>
<evidence type="ECO:0000256" key="1">
    <source>
        <dbReference type="ARBA" id="ARBA00001974"/>
    </source>
</evidence>
<evidence type="ECO:0000256" key="8">
    <source>
        <dbReference type="ARBA" id="ARBA00022989"/>
    </source>
</evidence>
<dbReference type="InterPro" id="IPR001433">
    <property type="entry name" value="OxRdtase_FAD/NAD-bd"/>
</dbReference>
<dbReference type="Proteomes" id="UP001589894">
    <property type="component" value="Unassembled WGS sequence"/>
</dbReference>
<evidence type="ECO:0000256" key="7">
    <source>
        <dbReference type="ARBA" id="ARBA00022827"/>
    </source>
</evidence>
<sequence length="596" mass="67716">MATKEPLDNWVSDLRVEPGPPADSPERGGDAYGWDEPAGERRGWGGSDRLRREAPAPSGWAEPGRTRWDELGPPARSDRQSARDDRQSARDDRQSAEGTGWPEPAAERTRWQQPGAERGRWQEPPTDREADDAERSYRVKDAYRPRAAQHREIDAPDVYDHSGRLLFHIVFWCALATSIELWWLNTPTGSVKSVTDILIAGGRLTGLVGGFLLLAQVLLMSRARWLERWIGAHSLLIWHRELGGALLVMILAHVGLISVGYAKLALQPVVPATWNLITTYEDMVSATVATGILVGISLLAIRGVRRRMPYELWYFLHLATYLILLLGYGHQFATGQELSRGGFAKWYWVGLYVFVLACLVWGRILGPAWFNLRHRLRVERVTAEGPDMISVYISGRRLEDLDARAGQYFRWRFLTLGCWWQAHPFSLSAAPNEHFLRLTIKVVGDHTERLRGLRPGVRIFAEGPSGVFTAERRRRPRALLIAGGSGIAPIRALLEELPAQTVVIYRARNEEELLFREELDWLARERDAQVWYVLGSRDDAGPRYLFTPKGMRELVSDVRHRDVFLCGPTGLIDTSVKALRRLRVPRRQIHLDPFEF</sequence>